<dbReference type="Proteomes" id="UP000190776">
    <property type="component" value="Unassembled WGS sequence"/>
</dbReference>
<evidence type="ECO:0000256" key="11">
    <source>
        <dbReference type="PIRSR" id="PIRSR038084-2"/>
    </source>
</evidence>
<comment type="subunit">
    <text evidence="9">Component of the HAT-B complex composed of at least HAT1 and HAT2. The HAT-B complex binds to histone H4 tail.</text>
</comment>
<comment type="subcellular location">
    <subcellularLocation>
        <location evidence="9">Cytoplasm</location>
    </subcellularLocation>
    <subcellularLocation>
        <location evidence="1 9">Nucleus</location>
    </subcellularLocation>
</comment>
<reference evidence="15 16" key="1">
    <citation type="submission" date="2017-01" db="EMBL/GenBank/DDBJ databases">
        <title>Draft genome sequence of Diplodia seriata F98.1, a fungal species involved in grapevine trunk diseases.</title>
        <authorList>
            <person name="Robert-Siegwald G."/>
            <person name="Vallet J."/>
            <person name="Abou-Mansour E."/>
            <person name="Xu J."/>
            <person name="Rey P."/>
            <person name="Bertsch C."/>
            <person name="Rego C."/>
            <person name="Larignon P."/>
            <person name="Fontaine F."/>
            <person name="Lebrun M.-H."/>
        </authorList>
    </citation>
    <scope>NUCLEOTIDE SEQUENCE [LARGE SCALE GENOMIC DNA]</scope>
    <source>
        <strain evidence="15 16">F98.1</strain>
    </source>
</reference>
<dbReference type="OrthoDB" id="10253098at2759"/>
<feature type="site" description="Interaction with histone H4 N-terminus" evidence="12">
    <location>
        <position position="199"/>
    </location>
</feature>
<evidence type="ECO:0000256" key="10">
    <source>
        <dbReference type="PIRSR" id="PIRSR038084-1"/>
    </source>
</evidence>
<feature type="active site" description="Proton donor/acceptor" evidence="10">
    <location>
        <position position="318"/>
    </location>
</feature>
<evidence type="ECO:0000256" key="3">
    <source>
        <dbReference type="ARBA" id="ARBA00013184"/>
    </source>
</evidence>
<evidence type="ECO:0000259" key="14">
    <source>
        <dbReference type="Pfam" id="PF10394"/>
    </source>
</evidence>
<evidence type="ECO:0000256" key="6">
    <source>
        <dbReference type="ARBA" id="ARBA00023242"/>
    </source>
</evidence>
<dbReference type="GO" id="GO:0031509">
    <property type="term" value="P:subtelomeric heterochromatin formation"/>
    <property type="evidence" value="ECO:0007669"/>
    <property type="project" value="InterPro"/>
</dbReference>
<feature type="binding site" evidence="11">
    <location>
        <begin position="290"/>
        <end position="296"/>
    </location>
    <ligand>
        <name>acetyl-CoA</name>
        <dbReference type="ChEBI" id="CHEBI:57288"/>
    </ligand>
</feature>
<feature type="binding site" evidence="11">
    <location>
        <position position="321"/>
    </location>
    <ligand>
        <name>acetyl-CoA</name>
        <dbReference type="ChEBI" id="CHEBI:57288"/>
    </ligand>
</feature>
<dbReference type="InterPro" id="IPR013523">
    <property type="entry name" value="Hist_AcTrfase_HAT1_C"/>
</dbReference>
<feature type="compositionally biased region" description="Basic and acidic residues" evidence="13">
    <location>
        <begin position="514"/>
        <end position="523"/>
    </location>
</feature>
<keyword evidence="9" id="KW-0963">Cytoplasm</keyword>
<comment type="function">
    <text evidence="9">Catalytic component of the histone acetylase B (HAT-B) complex. Has intrinsic substrate specificity that modifies lysine in recognition sequence GXGKXG. Involved in DNA double-strand break repair.</text>
</comment>
<dbReference type="InterPro" id="IPR019467">
    <property type="entry name" value="Hat1_N"/>
</dbReference>
<dbReference type="Gene3D" id="1.10.10.390">
    <property type="match status" value="1"/>
</dbReference>
<dbReference type="Gene3D" id="3.40.630.30">
    <property type="match status" value="1"/>
</dbReference>
<feature type="compositionally biased region" description="Acidic residues" evidence="13">
    <location>
        <begin position="496"/>
        <end position="513"/>
    </location>
</feature>
<keyword evidence="6 9" id="KW-0539">Nucleus</keyword>
<dbReference type="GO" id="GO:0005634">
    <property type="term" value="C:nucleus"/>
    <property type="evidence" value="ECO:0007669"/>
    <property type="project" value="UniProtKB-SubCell"/>
</dbReference>
<dbReference type="GO" id="GO:0005737">
    <property type="term" value="C:cytoplasm"/>
    <property type="evidence" value="ECO:0007669"/>
    <property type="project" value="UniProtKB-SubCell"/>
</dbReference>
<accession>A0A1S8B7H1</accession>
<keyword evidence="7 9" id="KW-0012">Acyltransferase</keyword>
<dbReference type="EC" id="2.3.1.48" evidence="3 9"/>
<keyword evidence="5 9" id="KW-0808">Transferase</keyword>
<evidence type="ECO:0000256" key="2">
    <source>
        <dbReference type="ARBA" id="ARBA00010543"/>
    </source>
</evidence>
<evidence type="ECO:0000256" key="13">
    <source>
        <dbReference type="SAM" id="MobiDB-lite"/>
    </source>
</evidence>
<evidence type="ECO:0000313" key="16">
    <source>
        <dbReference type="Proteomes" id="UP000190776"/>
    </source>
</evidence>
<dbReference type="Pfam" id="PF10394">
    <property type="entry name" value="Hat1_N"/>
    <property type="match status" value="1"/>
</dbReference>
<feature type="binding site" evidence="11">
    <location>
        <begin position="283"/>
        <end position="285"/>
    </location>
    <ligand>
        <name>acetyl-CoA</name>
        <dbReference type="ChEBI" id="CHEBI:57288"/>
    </ligand>
</feature>
<evidence type="ECO:0000256" key="1">
    <source>
        <dbReference type="ARBA" id="ARBA00004123"/>
    </source>
</evidence>
<dbReference type="GO" id="GO:0004402">
    <property type="term" value="F:histone acetyltransferase activity"/>
    <property type="evidence" value="ECO:0007669"/>
    <property type="project" value="UniProtKB-UniRule"/>
</dbReference>
<dbReference type="STRING" id="420778.A0A1S8B7H1"/>
<protein>
    <recommendedName>
        <fullName evidence="4 9">Histone acetyltransferase type B catalytic subunit</fullName>
        <ecNumber evidence="3 9">2.3.1.48</ecNumber>
    </recommendedName>
</protein>
<dbReference type="GO" id="GO:0042393">
    <property type="term" value="F:histone binding"/>
    <property type="evidence" value="ECO:0007669"/>
    <property type="project" value="InterPro"/>
</dbReference>
<gene>
    <name evidence="15" type="ORF">BK809_0004860</name>
</gene>
<dbReference type="AlphaFoldDB" id="A0A1S8B7H1"/>
<evidence type="ECO:0000256" key="4">
    <source>
        <dbReference type="ARBA" id="ARBA00021268"/>
    </source>
</evidence>
<feature type="region of interest" description="Interaction with histone H4 N-terminus" evidence="11">
    <location>
        <begin position="67"/>
        <end position="69"/>
    </location>
</feature>
<evidence type="ECO:0000313" key="15">
    <source>
        <dbReference type="EMBL" id="OMP83479.1"/>
    </source>
</evidence>
<evidence type="ECO:0000256" key="5">
    <source>
        <dbReference type="ARBA" id="ARBA00022679"/>
    </source>
</evidence>
<organism evidence="15 16">
    <name type="scientific">Diplodia seriata</name>
    <dbReference type="NCBI Taxonomy" id="420778"/>
    <lineage>
        <taxon>Eukaryota</taxon>
        <taxon>Fungi</taxon>
        <taxon>Dikarya</taxon>
        <taxon>Ascomycota</taxon>
        <taxon>Pezizomycotina</taxon>
        <taxon>Dothideomycetes</taxon>
        <taxon>Dothideomycetes incertae sedis</taxon>
        <taxon>Botryosphaeriales</taxon>
        <taxon>Botryosphaeriaceae</taxon>
        <taxon>Diplodia</taxon>
    </lineage>
</organism>
<dbReference type="InterPro" id="IPR016181">
    <property type="entry name" value="Acyl_CoA_acyltransferase"/>
</dbReference>
<evidence type="ECO:0000256" key="12">
    <source>
        <dbReference type="PIRSR" id="PIRSR038084-3"/>
    </source>
</evidence>
<evidence type="ECO:0000256" key="8">
    <source>
        <dbReference type="ARBA" id="ARBA00048017"/>
    </source>
</evidence>
<dbReference type="SUPFAM" id="SSF55729">
    <property type="entry name" value="Acyl-CoA N-acyltransferases (Nat)"/>
    <property type="match status" value="1"/>
</dbReference>
<comment type="catalytic activity">
    <reaction evidence="8 9">
        <text>L-lysyl-[protein] + acetyl-CoA = N(6)-acetyl-L-lysyl-[protein] + CoA + H(+)</text>
        <dbReference type="Rhea" id="RHEA:45948"/>
        <dbReference type="Rhea" id="RHEA-COMP:9752"/>
        <dbReference type="Rhea" id="RHEA-COMP:10731"/>
        <dbReference type="ChEBI" id="CHEBI:15378"/>
        <dbReference type="ChEBI" id="CHEBI:29969"/>
        <dbReference type="ChEBI" id="CHEBI:57287"/>
        <dbReference type="ChEBI" id="CHEBI:57288"/>
        <dbReference type="ChEBI" id="CHEBI:61930"/>
        <dbReference type="EC" id="2.3.1.48"/>
    </reaction>
</comment>
<comment type="similarity">
    <text evidence="2 9">Belongs to the HAT1 family.</text>
</comment>
<name>A0A1S8B7H1_9PEZI</name>
<feature type="region of interest" description="Disordered" evidence="13">
    <location>
        <begin position="472"/>
        <end position="523"/>
    </location>
</feature>
<sequence>MAEQIAEEMLECKFARDPAARASLLIVAAGLADSNEAFSLNLVRAGSGQVVFEEPFNPAFTYPIFGEDEKIFGYKDVELDLRFRAHDLKPTFNIQYGEKFKGIGKIQAMDLKDMLKDFLLPEVLSGDNSAGNGSADASDSKWTPPGKLVKKYTQHGRNFEIRFGSLTDPALKQILENAQVLVPLFIEGGTLQDLKDQEWTMERWKLFLLYEVTPLENDDASTPYTFVGFATSYRLWVFPTKEILALTHDTPAAHASEKDPVTGVFLGNYSPLDAPSRERISQFIIIPPYQGQGHGSHLYNSMMTMFLNDKNVFEVTVEEPNEAFDDMRDWCDLARLRQNPTFGNMTIADSIPVEALAPDAESPSSLLLPQDELVKIRHAAKIVPRQFHRLVEMHTLSQIPAYNRKLARITRKHKATDPNDRRYYFWRHLTKERLYNHNRDQLMQVDESERVEKIEAALPGLEASYERIIERAEKRPVTTGEGSGKTVPAKRKYIISDDEDDEDAEDDDDDEAEAEPKKAKIDA</sequence>
<dbReference type="PIRSF" id="PIRSF038084">
    <property type="entry name" value="HAT-B_cat"/>
    <property type="match status" value="1"/>
</dbReference>
<dbReference type="Gene3D" id="3.90.360.10">
    <property type="entry name" value="Histone acetyl transferase 1 (HAT1), N-terminal domain"/>
    <property type="match status" value="1"/>
</dbReference>
<comment type="caution">
    <text evidence="15">The sequence shown here is derived from an EMBL/GenBank/DDBJ whole genome shotgun (WGS) entry which is preliminary data.</text>
</comment>
<evidence type="ECO:0000256" key="7">
    <source>
        <dbReference type="ARBA" id="ARBA00023315"/>
    </source>
</evidence>
<evidence type="ECO:0000256" key="9">
    <source>
        <dbReference type="PIRNR" id="PIRNR038084"/>
    </source>
</evidence>
<dbReference type="PANTHER" id="PTHR12046">
    <property type="entry name" value="HISTONE ACETYLTRANSFERASE TYPE B CATALYTIC SUBUNIT"/>
    <property type="match status" value="1"/>
</dbReference>
<proteinExistence type="inferred from homology"/>
<dbReference type="InterPro" id="IPR017380">
    <property type="entry name" value="Hist_AcTrfase_B-typ_cat-su"/>
</dbReference>
<dbReference type="GO" id="GO:0000781">
    <property type="term" value="C:chromosome, telomeric region"/>
    <property type="evidence" value="ECO:0007669"/>
    <property type="project" value="GOC"/>
</dbReference>
<dbReference type="InterPro" id="IPR037113">
    <property type="entry name" value="Hat1_N_sf"/>
</dbReference>
<feature type="domain" description="Histone acetyl transferase HAT1 N-terminal" evidence="14">
    <location>
        <begin position="32"/>
        <end position="187"/>
    </location>
</feature>
<dbReference type="EMBL" id="MSZU01000111">
    <property type="protein sequence ID" value="OMP83479.1"/>
    <property type="molecule type" value="Genomic_DNA"/>
</dbReference>